<dbReference type="Gene3D" id="3.90.550.10">
    <property type="entry name" value="Spore Coat Polysaccharide Biosynthesis Protein SpsA, Chain A"/>
    <property type="match status" value="1"/>
</dbReference>
<proteinExistence type="predicted"/>
<keyword evidence="2" id="KW-0808">Transferase</keyword>
<accession>A0A7V4CME9</accession>
<dbReference type="GO" id="GO:0016758">
    <property type="term" value="F:hexosyltransferase activity"/>
    <property type="evidence" value="ECO:0007669"/>
    <property type="project" value="UniProtKB-ARBA"/>
</dbReference>
<organism evidence="2">
    <name type="scientific">Fervidobacterium pennivorans</name>
    <dbReference type="NCBI Taxonomy" id="93466"/>
    <lineage>
        <taxon>Bacteria</taxon>
        <taxon>Thermotogati</taxon>
        <taxon>Thermotogota</taxon>
        <taxon>Thermotogae</taxon>
        <taxon>Thermotogales</taxon>
        <taxon>Fervidobacteriaceae</taxon>
        <taxon>Fervidobacterium</taxon>
    </lineage>
</organism>
<dbReference type="EMBL" id="DTBH01000075">
    <property type="protein sequence ID" value="HGQ76966.1"/>
    <property type="molecule type" value="Genomic_DNA"/>
</dbReference>
<dbReference type="InterPro" id="IPR029044">
    <property type="entry name" value="Nucleotide-diphossugar_trans"/>
</dbReference>
<dbReference type="CDD" id="cd00761">
    <property type="entry name" value="Glyco_tranf_GTA_type"/>
    <property type="match status" value="1"/>
</dbReference>
<feature type="domain" description="Glycosyltransferase 2-like" evidence="1">
    <location>
        <begin position="8"/>
        <end position="139"/>
    </location>
</feature>
<dbReference type="AlphaFoldDB" id="A0A7V4CME9"/>
<reference evidence="2" key="1">
    <citation type="journal article" date="2020" name="mSystems">
        <title>Genome- and Community-Level Interaction Insights into Carbon Utilization and Element Cycling Functions of Hydrothermarchaeota in Hydrothermal Sediment.</title>
        <authorList>
            <person name="Zhou Z."/>
            <person name="Liu Y."/>
            <person name="Xu W."/>
            <person name="Pan J."/>
            <person name="Luo Z.H."/>
            <person name="Li M."/>
        </authorList>
    </citation>
    <scope>NUCLEOTIDE SEQUENCE [LARGE SCALE GENOMIC DNA]</scope>
    <source>
        <strain evidence="2">SpSt-640</strain>
    </source>
</reference>
<dbReference type="PANTHER" id="PTHR22916">
    <property type="entry name" value="GLYCOSYLTRANSFERASE"/>
    <property type="match status" value="1"/>
</dbReference>
<name>A0A7V4CME9_FERPE</name>
<dbReference type="PANTHER" id="PTHR22916:SF3">
    <property type="entry name" value="UDP-GLCNAC:BETAGAL BETA-1,3-N-ACETYLGLUCOSAMINYLTRANSFERASE-LIKE PROTEIN 1"/>
    <property type="match status" value="1"/>
</dbReference>
<evidence type="ECO:0000259" key="1">
    <source>
        <dbReference type="Pfam" id="PF00535"/>
    </source>
</evidence>
<comment type="caution">
    <text evidence="2">The sequence shown here is derived from an EMBL/GenBank/DDBJ whole genome shotgun (WGS) entry which is preliminary data.</text>
</comment>
<dbReference type="InterPro" id="IPR001173">
    <property type="entry name" value="Glyco_trans_2-like"/>
</dbReference>
<gene>
    <name evidence="2" type="ORF">ENU12_03430</name>
</gene>
<dbReference type="Pfam" id="PF00535">
    <property type="entry name" value="Glycos_transf_2"/>
    <property type="match status" value="1"/>
</dbReference>
<protein>
    <submittedName>
        <fullName evidence="2">Glycosyltransferase family 2 protein</fullName>
    </submittedName>
</protein>
<evidence type="ECO:0000313" key="2">
    <source>
        <dbReference type="EMBL" id="HGQ76966.1"/>
    </source>
</evidence>
<sequence length="352" mass="40894">MIRDPLFSFVVPAYNVERYISKKLGSLLSQTDKDFEIIVVDDGSTDNTYNVAKEILEKSGFSNYTILRKPNGGVTSARNMGIKHAKGKYIIFLDGDDYVSPELVEKVKEVVSKSDVDMVCWKFQLVSEDGNSIKRFIPFWGLKEGQIYSGLQVLEKILIERSFRVWTSSAAYSKRLIIKNNLFYNENHYVGEDQEFTYKYLINSHRICFIDNILSYYTQRKGSITKQPDTKQFDAFLAIIEAQRYISNRLAGDGKSEASKLILAFDEYAVISFLTALKVMIKNQKWPSYKDVLERISARYSMNLMEEALSRARRSEKIIKLGFFRRIGYEIFKFSPKLFVYFTWVITQIKKE</sequence>
<dbReference type="SUPFAM" id="SSF53448">
    <property type="entry name" value="Nucleotide-diphospho-sugar transferases"/>
    <property type="match status" value="1"/>
</dbReference>